<reference evidence="3" key="1">
    <citation type="submission" date="2022-11" db="UniProtKB">
        <authorList>
            <consortium name="WormBaseParasite"/>
        </authorList>
    </citation>
    <scope>IDENTIFICATION</scope>
</reference>
<dbReference type="Proteomes" id="UP000887565">
    <property type="component" value="Unplaced"/>
</dbReference>
<accession>A0A915KZ40</accession>
<keyword evidence="2" id="KW-1185">Reference proteome</keyword>
<evidence type="ECO:0000313" key="3">
    <source>
        <dbReference type="WBParaSite" id="nRc.2.0.1.t43734-RA"/>
    </source>
</evidence>
<keyword evidence="1" id="KW-1133">Transmembrane helix</keyword>
<proteinExistence type="predicted"/>
<dbReference type="AlphaFoldDB" id="A0A915KZ40"/>
<protein>
    <submittedName>
        <fullName evidence="3">Uncharacterized protein</fullName>
    </submittedName>
</protein>
<name>A0A915KZ40_ROMCU</name>
<feature type="transmembrane region" description="Helical" evidence="1">
    <location>
        <begin position="15"/>
        <end position="36"/>
    </location>
</feature>
<dbReference type="WBParaSite" id="nRc.2.0.1.t43734-RA">
    <property type="protein sequence ID" value="nRc.2.0.1.t43734-RA"/>
    <property type="gene ID" value="nRc.2.0.1.g43734"/>
</dbReference>
<evidence type="ECO:0000313" key="2">
    <source>
        <dbReference type="Proteomes" id="UP000887565"/>
    </source>
</evidence>
<organism evidence="2 3">
    <name type="scientific">Romanomermis culicivorax</name>
    <name type="common">Nematode worm</name>
    <dbReference type="NCBI Taxonomy" id="13658"/>
    <lineage>
        <taxon>Eukaryota</taxon>
        <taxon>Metazoa</taxon>
        <taxon>Ecdysozoa</taxon>
        <taxon>Nematoda</taxon>
        <taxon>Enoplea</taxon>
        <taxon>Dorylaimia</taxon>
        <taxon>Mermithida</taxon>
        <taxon>Mermithoidea</taxon>
        <taxon>Mermithidae</taxon>
        <taxon>Romanomermis</taxon>
    </lineage>
</organism>
<keyword evidence="1" id="KW-0472">Membrane</keyword>
<sequence length="77" mass="7926">MCNFGEFGVIGGGGFSQIISGLLLLFVIVVAVEALGEITEAYVSHSSSSNSSVVILKKSMGSQLSSRGLGVSRVSME</sequence>
<keyword evidence="1" id="KW-0812">Transmembrane</keyword>
<evidence type="ECO:0000256" key="1">
    <source>
        <dbReference type="SAM" id="Phobius"/>
    </source>
</evidence>